<gene>
    <name evidence="1" type="ORF">IOQ59_10145</name>
</gene>
<proteinExistence type="predicted"/>
<comment type="caution">
    <text evidence="1">The sequence shown here is derived from an EMBL/GenBank/DDBJ whole genome shotgun (WGS) entry which is preliminary data.</text>
</comment>
<dbReference type="Proteomes" id="UP000640333">
    <property type="component" value="Unassembled WGS sequence"/>
</dbReference>
<accession>A0A8J7FUL0</accession>
<dbReference type="EMBL" id="JADEYS010000009">
    <property type="protein sequence ID" value="MBE9397620.1"/>
    <property type="molecule type" value="Genomic_DNA"/>
</dbReference>
<dbReference type="InterPro" id="IPR036388">
    <property type="entry name" value="WH-like_DNA-bd_sf"/>
</dbReference>
<organism evidence="1 2">
    <name type="scientific">Pontibacterium sinense</name>
    <dbReference type="NCBI Taxonomy" id="2781979"/>
    <lineage>
        <taxon>Bacteria</taxon>
        <taxon>Pseudomonadati</taxon>
        <taxon>Pseudomonadota</taxon>
        <taxon>Gammaproteobacteria</taxon>
        <taxon>Oceanospirillales</taxon>
        <taxon>Oceanospirillaceae</taxon>
        <taxon>Pontibacterium</taxon>
    </lineage>
</organism>
<sequence>MKFIFVDAENIGLKEVEAISASISDKVLVFSKNDAVKEACARKLFLSISTYPSGSNQADFYIIGNLVGIVASLTEQQREVCEFILYSQDNALVTAFSFQCNLHKIKYTVALEPKIQSKPKSVIEAKEVVAPSLEQRIYDHFEKEQTTEIVRKKLKQPKSDFTRALNTLIKTNKIVRVSKNKKTWVRARCM</sequence>
<dbReference type="RefSeq" id="WP_193953176.1">
    <property type="nucleotide sequence ID" value="NZ_JADEYS010000009.1"/>
</dbReference>
<dbReference type="Gene3D" id="1.10.10.10">
    <property type="entry name" value="Winged helix-like DNA-binding domain superfamily/Winged helix DNA-binding domain"/>
    <property type="match status" value="1"/>
</dbReference>
<dbReference type="AlphaFoldDB" id="A0A8J7FUL0"/>
<keyword evidence="2" id="KW-1185">Reference proteome</keyword>
<evidence type="ECO:0000313" key="1">
    <source>
        <dbReference type="EMBL" id="MBE9397620.1"/>
    </source>
</evidence>
<evidence type="ECO:0000313" key="2">
    <source>
        <dbReference type="Proteomes" id="UP000640333"/>
    </source>
</evidence>
<reference evidence="1" key="1">
    <citation type="submission" date="2020-10" db="EMBL/GenBank/DDBJ databases">
        <title>Bacterium isolated from coastal waters sediment.</title>
        <authorList>
            <person name="Chen R.-J."/>
            <person name="Lu D.-C."/>
            <person name="Zhu K.-L."/>
            <person name="Du Z.-J."/>
        </authorList>
    </citation>
    <scope>NUCLEOTIDE SEQUENCE</scope>
    <source>
        <strain evidence="1">N1Y112</strain>
    </source>
</reference>
<protein>
    <submittedName>
        <fullName evidence="1">Uncharacterized protein</fullName>
    </submittedName>
</protein>
<name>A0A8J7FUL0_9GAMM</name>